<name>A0ABX1GE35_9GAMM</name>
<protein>
    <submittedName>
        <fullName evidence="1">Uncharacterized protein</fullName>
    </submittedName>
</protein>
<accession>A0ABX1GE35</accession>
<sequence length="204" mass="23620">MTSAEKPQSDYSEYQGFLRFVLSVSELRSENGLADWINNSARSDKHYTPRHWRKPGEHCVHAVATKRGGGSGIPLEDVDFLKSRYVHVINSLPAPYPDQLRGRCAPNPSVQQVFSIINPILDTYREMVPKARAAAMLNFELRRWDDARQGPKPHIRTLFEHTRGSWPDSKERKAWDEVKRKLREELRPATTAWVEECRRRGLEI</sequence>
<gene>
    <name evidence="1" type="ORF">HCU74_08325</name>
</gene>
<evidence type="ECO:0000313" key="1">
    <source>
        <dbReference type="EMBL" id="NKI17421.1"/>
    </source>
</evidence>
<proteinExistence type="predicted"/>
<comment type="caution">
    <text evidence="1">The sequence shown here is derived from an EMBL/GenBank/DDBJ whole genome shotgun (WGS) entry which is preliminary data.</text>
</comment>
<dbReference type="Proteomes" id="UP000765845">
    <property type="component" value="Unassembled WGS sequence"/>
</dbReference>
<organism evidence="1 2">
    <name type="scientific">Spongiibacter thalassae</name>
    <dbReference type="NCBI Taxonomy" id="2721624"/>
    <lineage>
        <taxon>Bacteria</taxon>
        <taxon>Pseudomonadati</taxon>
        <taxon>Pseudomonadota</taxon>
        <taxon>Gammaproteobacteria</taxon>
        <taxon>Cellvibrionales</taxon>
        <taxon>Spongiibacteraceae</taxon>
        <taxon>Spongiibacter</taxon>
    </lineage>
</organism>
<keyword evidence="2" id="KW-1185">Reference proteome</keyword>
<dbReference type="RefSeq" id="WP_168449917.1">
    <property type="nucleotide sequence ID" value="NZ_JAAWWK010000002.1"/>
</dbReference>
<dbReference type="EMBL" id="JAAWWK010000002">
    <property type="protein sequence ID" value="NKI17421.1"/>
    <property type="molecule type" value="Genomic_DNA"/>
</dbReference>
<reference evidence="1 2" key="1">
    <citation type="submission" date="2020-04" db="EMBL/GenBank/DDBJ databases">
        <authorList>
            <person name="Yoon J."/>
        </authorList>
    </citation>
    <scope>NUCLEOTIDE SEQUENCE [LARGE SCALE GENOMIC DNA]</scope>
    <source>
        <strain evidence="1 2">KMU-166</strain>
    </source>
</reference>
<evidence type="ECO:0000313" key="2">
    <source>
        <dbReference type="Proteomes" id="UP000765845"/>
    </source>
</evidence>